<dbReference type="EMBL" id="LT629751">
    <property type="protein sequence ID" value="SDS71205.1"/>
    <property type="molecule type" value="Genomic_DNA"/>
</dbReference>
<name>A0A1H1UFC1_9PSED</name>
<gene>
    <name evidence="2" type="ORF">SAMN05216221_2439</name>
</gene>
<dbReference type="Proteomes" id="UP000243359">
    <property type="component" value="Chromosome I"/>
</dbReference>
<evidence type="ECO:0000313" key="3">
    <source>
        <dbReference type="Proteomes" id="UP000243359"/>
    </source>
</evidence>
<feature type="transmembrane region" description="Helical" evidence="1">
    <location>
        <begin position="57"/>
        <end position="79"/>
    </location>
</feature>
<dbReference type="OrthoDB" id="7018273at2"/>
<evidence type="ECO:0000256" key="1">
    <source>
        <dbReference type="SAM" id="Phobius"/>
    </source>
</evidence>
<keyword evidence="3" id="KW-1185">Reference proteome</keyword>
<keyword evidence="1" id="KW-0812">Transmembrane</keyword>
<proteinExistence type="predicted"/>
<keyword evidence="1" id="KW-0472">Membrane</keyword>
<reference evidence="3" key="1">
    <citation type="submission" date="2016-10" db="EMBL/GenBank/DDBJ databases">
        <authorList>
            <person name="Varghese N."/>
            <person name="Submissions S."/>
        </authorList>
    </citation>
    <scope>NUCLEOTIDE SEQUENCE [LARGE SCALE GENOMIC DNA]</scope>
    <source>
        <strain evidence="3">KCTC 32247</strain>
    </source>
</reference>
<evidence type="ECO:0000313" key="2">
    <source>
        <dbReference type="EMBL" id="SDS71205.1"/>
    </source>
</evidence>
<dbReference type="STRING" id="1392877.SAMN05216221_2439"/>
<protein>
    <submittedName>
        <fullName evidence="2">Uncharacterized protein</fullName>
    </submittedName>
</protein>
<dbReference type="AlphaFoldDB" id="A0A1H1UFC1"/>
<sequence length="80" mass="8853">MDLLLALLAFAARLLAEFVGELILGTLCYWLGWPWVKLFTLGRYPRHGWRSGHREEIYVQCVGGAVAALAMMAALGQFAA</sequence>
<organism evidence="2 3">
    <name type="scientific">Pseudomonas oryzae</name>
    <dbReference type="NCBI Taxonomy" id="1392877"/>
    <lineage>
        <taxon>Bacteria</taxon>
        <taxon>Pseudomonadati</taxon>
        <taxon>Pseudomonadota</taxon>
        <taxon>Gammaproteobacteria</taxon>
        <taxon>Pseudomonadales</taxon>
        <taxon>Pseudomonadaceae</taxon>
        <taxon>Pseudomonas</taxon>
    </lineage>
</organism>
<keyword evidence="1" id="KW-1133">Transmembrane helix</keyword>
<accession>A0A1H1UFC1</accession>
<dbReference type="RefSeq" id="WP_090349193.1">
    <property type="nucleotide sequence ID" value="NZ_LT629751.1"/>
</dbReference>